<comment type="caution">
    <text evidence="14">The sequence shown here is derived from an EMBL/GenBank/DDBJ whole genome shotgun (WGS) entry which is preliminary data.</text>
</comment>
<sequence>MSSESLLGLRRNRLNAPLRNLVSSESLNPRKLVQPIFVTESLKSPEKMSSLPGVFRDSQESILSQVESDLKNGVEHFLLFLVPEKKSDDSIPKSFYKNVIGNIKSKFPEAFLWVDTCLCSLTTHGHCGLLDPKGRIDNISSVKRLSELALCYAESGADGISPSDMMDGRIRSHRNILDSNGFQHVPIMSYSTKFKSHFYGPFREAAESAPGHGDRSSYQIDVRNREDSILSSIRDTEEGADLLMVKPGMTSIDLILPIKEQTGLPVGAYQVSGEYASIAMLAENGFCKFEDALKETWQVFSRAGASYLITYAARRGKEILG</sequence>
<comment type="similarity">
    <text evidence="2 13">Belongs to the ALAD family.</text>
</comment>
<keyword evidence="5" id="KW-0350">Heme biosynthesis</keyword>
<dbReference type="GO" id="GO:0006782">
    <property type="term" value="P:protoporphyrinogen IX biosynthetic process"/>
    <property type="evidence" value="ECO:0007669"/>
    <property type="project" value="UniProtKB-UniPathway"/>
</dbReference>
<feature type="active site" description="Schiff-base intermediate with substrate" evidence="10">
    <location>
        <position position="246"/>
    </location>
</feature>
<accession>A0A2M9XAH8</accession>
<evidence type="ECO:0000313" key="14">
    <source>
        <dbReference type="EMBL" id="PJZ24700.1"/>
    </source>
</evidence>
<dbReference type="PRINTS" id="PR00144">
    <property type="entry name" value="DALDHYDRTASE"/>
</dbReference>
<organism evidence="14 15">
    <name type="scientific">Leptospira hartskeerlii</name>
    <dbReference type="NCBI Taxonomy" id="2023177"/>
    <lineage>
        <taxon>Bacteria</taxon>
        <taxon>Pseudomonadati</taxon>
        <taxon>Spirochaetota</taxon>
        <taxon>Spirochaetia</taxon>
        <taxon>Leptospirales</taxon>
        <taxon>Leptospiraceae</taxon>
        <taxon>Leptospira</taxon>
    </lineage>
</organism>
<dbReference type="Proteomes" id="UP000232196">
    <property type="component" value="Unassembled WGS sequence"/>
</dbReference>
<evidence type="ECO:0000256" key="5">
    <source>
        <dbReference type="ARBA" id="ARBA00023133"/>
    </source>
</evidence>
<dbReference type="PIRSF" id="PIRSF001415">
    <property type="entry name" value="Porphbilin_synth"/>
    <property type="match status" value="1"/>
</dbReference>
<dbReference type="PANTHER" id="PTHR11458:SF0">
    <property type="entry name" value="DELTA-AMINOLEVULINIC ACID DEHYDRATASE"/>
    <property type="match status" value="1"/>
</dbReference>
<evidence type="ECO:0000256" key="13">
    <source>
        <dbReference type="RuleBase" id="RU004161"/>
    </source>
</evidence>
<evidence type="ECO:0000256" key="8">
    <source>
        <dbReference type="ARBA" id="ARBA00032837"/>
    </source>
</evidence>
<dbReference type="AlphaFoldDB" id="A0A2M9XAH8"/>
<keyword evidence="12" id="KW-0479">Metal-binding</keyword>
<dbReference type="RefSeq" id="WP_100707397.1">
    <property type="nucleotide sequence ID" value="NZ_NPDL01000006.1"/>
</dbReference>
<name>A0A2M9XAH8_9LEPT</name>
<comment type="pathway">
    <text evidence="1">Porphyrin-containing compound metabolism; protoporphyrin-IX biosynthesis; coproporphyrinogen-III from 5-aminolevulinate: step 1/4.</text>
</comment>
<feature type="binding site" evidence="12">
    <location>
        <position position="117"/>
    </location>
    <ligand>
        <name>Zn(2+)</name>
        <dbReference type="ChEBI" id="CHEBI:29105"/>
        <note>catalytic</note>
    </ligand>
</feature>
<feature type="binding site" evidence="12">
    <location>
        <position position="127"/>
    </location>
    <ligand>
        <name>Zn(2+)</name>
        <dbReference type="ChEBI" id="CHEBI:29105"/>
        <note>catalytic</note>
    </ligand>
</feature>
<feature type="active site" description="Schiff-base intermediate with substrate" evidence="10">
    <location>
        <position position="193"/>
    </location>
</feature>
<evidence type="ECO:0000256" key="3">
    <source>
        <dbReference type="ARBA" id="ARBA00012053"/>
    </source>
</evidence>
<feature type="binding site" evidence="11">
    <location>
        <position position="272"/>
    </location>
    <ligand>
        <name>5-aminolevulinate</name>
        <dbReference type="ChEBI" id="CHEBI:356416"/>
        <label>2</label>
    </ligand>
</feature>
<gene>
    <name evidence="14" type="ORF">CH357_14025</name>
</gene>
<evidence type="ECO:0000256" key="10">
    <source>
        <dbReference type="PIRSR" id="PIRSR001415-1"/>
    </source>
</evidence>
<evidence type="ECO:0000256" key="2">
    <source>
        <dbReference type="ARBA" id="ARBA00008055"/>
    </source>
</evidence>
<dbReference type="EMBL" id="NPDN01000007">
    <property type="protein sequence ID" value="PJZ24700.1"/>
    <property type="molecule type" value="Genomic_DNA"/>
</dbReference>
<dbReference type="InterPro" id="IPR001731">
    <property type="entry name" value="ALAD"/>
</dbReference>
<evidence type="ECO:0000256" key="7">
    <source>
        <dbReference type="ARBA" id="ARBA00023244"/>
    </source>
</evidence>
<proteinExistence type="inferred from homology"/>
<feature type="binding site" evidence="11">
    <location>
        <position position="311"/>
    </location>
    <ligand>
        <name>5-aminolevulinate</name>
        <dbReference type="ChEBI" id="CHEBI:356416"/>
        <label>2</label>
    </ligand>
</feature>
<evidence type="ECO:0000256" key="12">
    <source>
        <dbReference type="PIRSR" id="PIRSR001415-3"/>
    </source>
</evidence>
<dbReference type="PANTHER" id="PTHR11458">
    <property type="entry name" value="DELTA-AMINOLEVULINIC ACID DEHYDRATASE"/>
    <property type="match status" value="1"/>
</dbReference>
<evidence type="ECO:0000256" key="4">
    <source>
        <dbReference type="ARBA" id="ARBA00020771"/>
    </source>
</evidence>
<comment type="catalytic activity">
    <reaction evidence="9">
        <text>2 5-aminolevulinate = porphobilinogen + 2 H2O + H(+)</text>
        <dbReference type="Rhea" id="RHEA:24064"/>
        <dbReference type="ChEBI" id="CHEBI:15377"/>
        <dbReference type="ChEBI" id="CHEBI:15378"/>
        <dbReference type="ChEBI" id="CHEBI:58126"/>
        <dbReference type="ChEBI" id="CHEBI:356416"/>
        <dbReference type="EC" id="4.2.1.24"/>
    </reaction>
</comment>
<dbReference type="SMART" id="SM01004">
    <property type="entry name" value="ALAD"/>
    <property type="match status" value="1"/>
</dbReference>
<dbReference type="OrthoDB" id="9805001at2"/>
<dbReference type="Pfam" id="PF00490">
    <property type="entry name" value="ALAD"/>
    <property type="match status" value="1"/>
</dbReference>
<keyword evidence="12" id="KW-0862">Zinc</keyword>
<dbReference type="GO" id="GO:0005829">
    <property type="term" value="C:cytosol"/>
    <property type="evidence" value="ECO:0007669"/>
    <property type="project" value="TreeGrafter"/>
</dbReference>
<feature type="binding site" evidence="12">
    <location>
        <position position="119"/>
    </location>
    <ligand>
        <name>Zn(2+)</name>
        <dbReference type="ChEBI" id="CHEBI:29105"/>
        <note>catalytic</note>
    </ligand>
</feature>
<dbReference type="GO" id="GO:0004655">
    <property type="term" value="F:porphobilinogen synthase activity"/>
    <property type="evidence" value="ECO:0007669"/>
    <property type="project" value="UniProtKB-EC"/>
</dbReference>
<feature type="binding site" evidence="11">
    <location>
        <position position="203"/>
    </location>
    <ligand>
        <name>5-aminolevulinate</name>
        <dbReference type="ChEBI" id="CHEBI:356416"/>
        <label>1</label>
    </ligand>
</feature>
<protein>
    <recommendedName>
        <fullName evidence="4">Delta-aminolevulinic acid dehydratase</fullName>
        <ecNumber evidence="3">4.2.1.24</ecNumber>
    </recommendedName>
    <alternativeName>
        <fullName evidence="8">Porphobilinogen synthase</fullName>
    </alternativeName>
</protein>
<dbReference type="InterPro" id="IPR013785">
    <property type="entry name" value="Aldolase_TIM"/>
</dbReference>
<keyword evidence="7" id="KW-0627">Porphyrin biosynthesis</keyword>
<dbReference type="UniPathway" id="UPA00251">
    <property type="reaction ID" value="UER00318"/>
</dbReference>
<evidence type="ECO:0000256" key="1">
    <source>
        <dbReference type="ARBA" id="ARBA00004694"/>
    </source>
</evidence>
<evidence type="ECO:0000256" key="9">
    <source>
        <dbReference type="ARBA" id="ARBA00047651"/>
    </source>
</evidence>
<dbReference type="EC" id="4.2.1.24" evidence="3"/>
<dbReference type="GO" id="GO:0008270">
    <property type="term" value="F:zinc ion binding"/>
    <property type="evidence" value="ECO:0007669"/>
    <property type="project" value="TreeGrafter"/>
</dbReference>
<feature type="binding site" evidence="11">
    <location>
        <position position="215"/>
    </location>
    <ligand>
        <name>5-aminolevulinate</name>
        <dbReference type="ChEBI" id="CHEBI:356416"/>
        <label>1</label>
    </ligand>
</feature>
<evidence type="ECO:0000313" key="15">
    <source>
        <dbReference type="Proteomes" id="UP000232196"/>
    </source>
</evidence>
<keyword evidence="15" id="KW-1185">Reference proteome</keyword>
<evidence type="ECO:0000256" key="11">
    <source>
        <dbReference type="PIRSR" id="PIRSR001415-2"/>
    </source>
</evidence>
<evidence type="ECO:0000256" key="6">
    <source>
        <dbReference type="ARBA" id="ARBA00023239"/>
    </source>
</evidence>
<dbReference type="NCBIfam" id="NF006762">
    <property type="entry name" value="PRK09283.1"/>
    <property type="match status" value="1"/>
</dbReference>
<keyword evidence="6" id="KW-0456">Lyase</keyword>
<dbReference type="SUPFAM" id="SSF51569">
    <property type="entry name" value="Aldolase"/>
    <property type="match status" value="1"/>
</dbReference>
<reference evidence="14 15" key="1">
    <citation type="submission" date="2017-07" db="EMBL/GenBank/DDBJ databases">
        <title>Leptospira spp. isolated from tropical soils.</title>
        <authorList>
            <person name="Thibeaux R."/>
            <person name="Iraola G."/>
            <person name="Ferres I."/>
            <person name="Bierque E."/>
            <person name="Girault D."/>
            <person name="Soupe-Gilbert M.-E."/>
            <person name="Picardeau M."/>
            <person name="Goarant C."/>
        </authorList>
    </citation>
    <scope>NUCLEOTIDE SEQUENCE [LARGE SCALE GENOMIC DNA]</scope>
    <source>
        <strain evidence="14 15">MCA1-C-A1</strain>
    </source>
</reference>
<dbReference type="Gene3D" id="3.20.20.70">
    <property type="entry name" value="Aldolase class I"/>
    <property type="match status" value="1"/>
</dbReference>